<keyword evidence="1" id="KW-1133">Transmembrane helix</keyword>
<keyword evidence="1" id="KW-0472">Membrane</keyword>
<gene>
    <name evidence="2" type="ORF">SAMN05192534_101108</name>
</gene>
<sequence length="129" mass="14878">MNALVYVLALLFILPFLAWYIVYIITVKRTKRKGKAMRLAADVSAILFIGSVHILAHSIWGGSFFWVILIIILLIAAAFTYLHYQSEEAVDVKKLLKGIWRFTFFVFMMLYFLLLLYGLISYLLSSFLG</sequence>
<feature type="transmembrane region" description="Helical" evidence="1">
    <location>
        <begin position="102"/>
        <end position="124"/>
    </location>
</feature>
<dbReference type="EMBL" id="FNDK01000001">
    <property type="protein sequence ID" value="SDG94790.1"/>
    <property type="molecule type" value="Genomic_DNA"/>
</dbReference>
<dbReference type="Proteomes" id="UP000199163">
    <property type="component" value="Unassembled WGS sequence"/>
</dbReference>
<feature type="transmembrane region" description="Helical" evidence="1">
    <location>
        <begin position="39"/>
        <end position="57"/>
    </location>
</feature>
<evidence type="ECO:0000313" key="3">
    <source>
        <dbReference type="Proteomes" id="UP000199163"/>
    </source>
</evidence>
<dbReference type="STRING" id="568899.SAMN05192534_101108"/>
<organism evidence="2 3">
    <name type="scientific">Alteribacillus persepolensis</name>
    <dbReference type="NCBI Taxonomy" id="568899"/>
    <lineage>
        <taxon>Bacteria</taxon>
        <taxon>Bacillati</taxon>
        <taxon>Bacillota</taxon>
        <taxon>Bacilli</taxon>
        <taxon>Bacillales</taxon>
        <taxon>Bacillaceae</taxon>
        <taxon>Alteribacillus</taxon>
    </lineage>
</organism>
<dbReference type="PIRSF" id="PIRSF030092">
    <property type="entry name" value="UCP030092"/>
    <property type="match status" value="1"/>
</dbReference>
<evidence type="ECO:0000313" key="2">
    <source>
        <dbReference type="EMBL" id="SDG94790.1"/>
    </source>
</evidence>
<dbReference type="AlphaFoldDB" id="A0A1G7YFX8"/>
<proteinExistence type="predicted"/>
<feature type="transmembrane region" description="Helical" evidence="1">
    <location>
        <begin position="6"/>
        <end position="27"/>
    </location>
</feature>
<dbReference type="InterPro" id="IPR016945">
    <property type="entry name" value="UCP030092"/>
</dbReference>
<dbReference type="RefSeq" id="WP_091270223.1">
    <property type="nucleotide sequence ID" value="NZ_FNDK01000001.1"/>
</dbReference>
<dbReference type="InterPro" id="IPR024515">
    <property type="entry name" value="DUF3397"/>
</dbReference>
<dbReference type="OrthoDB" id="2353183at2"/>
<name>A0A1G7YFX8_9BACI</name>
<reference evidence="2 3" key="1">
    <citation type="submission" date="2016-10" db="EMBL/GenBank/DDBJ databases">
        <authorList>
            <person name="de Groot N.N."/>
        </authorList>
    </citation>
    <scope>NUCLEOTIDE SEQUENCE [LARGE SCALE GENOMIC DNA]</scope>
    <source>
        <strain evidence="2 3">DSM 21632</strain>
    </source>
</reference>
<keyword evidence="1" id="KW-0812">Transmembrane</keyword>
<accession>A0A1G7YFX8</accession>
<evidence type="ECO:0008006" key="4">
    <source>
        <dbReference type="Google" id="ProtNLM"/>
    </source>
</evidence>
<evidence type="ECO:0000256" key="1">
    <source>
        <dbReference type="SAM" id="Phobius"/>
    </source>
</evidence>
<dbReference type="Pfam" id="PF11877">
    <property type="entry name" value="DUF3397"/>
    <property type="match status" value="1"/>
</dbReference>
<keyword evidence="3" id="KW-1185">Reference proteome</keyword>
<protein>
    <recommendedName>
        <fullName evidence="4">DUF3397 domain-containing protein</fullName>
    </recommendedName>
</protein>
<feature type="transmembrane region" description="Helical" evidence="1">
    <location>
        <begin position="63"/>
        <end position="82"/>
    </location>
</feature>